<proteinExistence type="predicted"/>
<dbReference type="Proteomes" id="UP001732700">
    <property type="component" value="Chromosome 4A"/>
</dbReference>
<evidence type="ECO:0000313" key="2">
    <source>
        <dbReference type="Proteomes" id="UP001732700"/>
    </source>
</evidence>
<protein>
    <submittedName>
        <fullName evidence="1">Uncharacterized protein</fullName>
    </submittedName>
</protein>
<sequence length="929" mass="103337">MFSIAAINESDTVGQWEPLAPTKEAQESALSHKYHEGLLKLQEKDYTKACELLEDVLKDPLISEIQVENIGSDQHLLQLSAVLACHNMLKPEAVELDTNDSVVWNHLGTLSCKMGLLSISRWAFEQGLLCSPNNWNCMEKLLEVLIAICDEVACLSIANLILRNWPSHHRALHVKKTIENPEPVPFAPRGVDILEPKHVKLDFSNKRKCAADEIIQETKKIKQNPTLQLSEAKWTALLDGIISLLTANNGLANIPVDVVLSMDTSKPLEPASGSGNDFCDGESLPSHDSKTTVKEKDVNSDREHPRERRSRRLERLQSRKSGKDEDESNGKDISHAITQFLDSFILNRASTADKTDHSVNADPSNLETVTYTSDREADDVKHFLLKICKNYGPFHIGYMLLEEIAHLNIPFQDYFVNIIELEKLTRVWSQDRSALCCLFLAELYYDQAICSGSSSTSLELSDSSYHLCKIFELVALELPFSTDVETMNSTSFNLDKENSRAEVCSSDKTERNVSDMSKISAKAKESIFNNMLCDETSEQDSLLDTDRVNWIRYFWMSGCVFLSTDCKERAYKEFNAALSLLSNNKAKSSREFILLPHTKLVKFLTADRILREINLIKLDSLLWKNDENIKNITHTEFKELLPPLLLSTSDVYVGSAYGSLSESERVISLELSALDVLISACEKAQPMDVKIYLDSHRRKIHVLTVAAGMVGAIGTPKGDISSDADFVKAMNRNWLENVMEAVKDVSRSATIAKDVIDQSDTSDGEDGLSSLVYIISGIQSLLLKIMCAAVKMIVWRKLSCSGTSDQADQLDSSCLIDAAIAFCKLQHLDPTISVKTQVELIVALHDLLAEYGLCCAGGDGEGGEGTCLKFGIKHLMSLDVKLKSQLNPCGMEGSLPENGRTQDTVTDEHSAGENKHNSEDEEESGRRLS</sequence>
<name>A0ACD5W9S4_AVESA</name>
<organism evidence="1 2">
    <name type="scientific">Avena sativa</name>
    <name type="common">Oat</name>
    <dbReference type="NCBI Taxonomy" id="4498"/>
    <lineage>
        <taxon>Eukaryota</taxon>
        <taxon>Viridiplantae</taxon>
        <taxon>Streptophyta</taxon>
        <taxon>Embryophyta</taxon>
        <taxon>Tracheophyta</taxon>
        <taxon>Spermatophyta</taxon>
        <taxon>Magnoliopsida</taxon>
        <taxon>Liliopsida</taxon>
        <taxon>Poales</taxon>
        <taxon>Poaceae</taxon>
        <taxon>BOP clade</taxon>
        <taxon>Pooideae</taxon>
        <taxon>Poodae</taxon>
        <taxon>Poeae</taxon>
        <taxon>Poeae Chloroplast Group 1 (Aveneae type)</taxon>
        <taxon>Aveninae</taxon>
        <taxon>Avena</taxon>
    </lineage>
</organism>
<reference evidence="1" key="2">
    <citation type="submission" date="2025-09" db="UniProtKB">
        <authorList>
            <consortium name="EnsemblPlants"/>
        </authorList>
    </citation>
    <scope>IDENTIFICATION</scope>
</reference>
<evidence type="ECO:0000313" key="1">
    <source>
        <dbReference type="EnsemblPlants" id="AVESA.00010b.r2.4AG0600940.1.CDS"/>
    </source>
</evidence>
<accession>A0ACD5W9S4</accession>
<dbReference type="EnsemblPlants" id="AVESA.00010b.r2.4AG0600940.1">
    <property type="protein sequence ID" value="AVESA.00010b.r2.4AG0600940.1.CDS"/>
    <property type="gene ID" value="AVESA.00010b.r2.4AG0600940"/>
</dbReference>
<reference evidence="1" key="1">
    <citation type="submission" date="2021-05" db="EMBL/GenBank/DDBJ databases">
        <authorList>
            <person name="Scholz U."/>
            <person name="Mascher M."/>
            <person name="Fiebig A."/>
        </authorList>
    </citation>
    <scope>NUCLEOTIDE SEQUENCE [LARGE SCALE GENOMIC DNA]</scope>
</reference>
<keyword evidence="2" id="KW-1185">Reference proteome</keyword>